<evidence type="ECO:0000256" key="1">
    <source>
        <dbReference type="SAM" id="Phobius"/>
    </source>
</evidence>
<evidence type="ECO:0008006" key="4">
    <source>
        <dbReference type="Google" id="ProtNLM"/>
    </source>
</evidence>
<proteinExistence type="predicted"/>
<dbReference type="EMBL" id="JARK01001516">
    <property type="protein sequence ID" value="EYB93648.1"/>
    <property type="molecule type" value="Genomic_DNA"/>
</dbReference>
<keyword evidence="1" id="KW-0812">Transmembrane</keyword>
<gene>
    <name evidence="2" type="primary">Acey_s0180.g806</name>
    <name evidence="2" type="ORF">Y032_0180g806</name>
</gene>
<dbReference type="AlphaFoldDB" id="A0A016SSH9"/>
<keyword evidence="1" id="KW-1133">Transmembrane helix</keyword>
<accession>A0A016SSH9</accession>
<feature type="transmembrane region" description="Helical" evidence="1">
    <location>
        <begin position="58"/>
        <end position="81"/>
    </location>
</feature>
<keyword evidence="1" id="KW-0472">Membrane</keyword>
<dbReference type="Pfam" id="PF10318">
    <property type="entry name" value="7TM_GPCR_Srh"/>
    <property type="match status" value="1"/>
</dbReference>
<feature type="transmembrane region" description="Helical" evidence="1">
    <location>
        <begin position="93"/>
        <end position="116"/>
    </location>
</feature>
<dbReference type="PANTHER" id="PTHR46891">
    <property type="entry name" value="SERPENTINE RECEPTOR, CLASS H-RELATED"/>
    <property type="match status" value="1"/>
</dbReference>
<feature type="transmembrane region" description="Helical" evidence="1">
    <location>
        <begin position="136"/>
        <end position="158"/>
    </location>
</feature>
<dbReference type="OrthoDB" id="5886971at2759"/>
<sequence>MIECVPLDPNPTVYLAFMGVLALLSPGCSLVALYCIVKYPANMHTSYRVQLFTYQMSSLLFDFTFSTVACPVIFFPMTMGYSAGLAKYIDSSLYPLFVLVLMCISCVDVAILGMFFCRLQSIIPPSHKLKLGPKGLGNASMCLMASYGLVSGVMVLVFNKPYYQHLASLVMRKKAAPIAITVASKRVKMKTSGNSVALHY</sequence>
<keyword evidence="3" id="KW-1185">Reference proteome</keyword>
<evidence type="ECO:0000313" key="2">
    <source>
        <dbReference type="EMBL" id="EYB93648.1"/>
    </source>
</evidence>
<protein>
    <recommendedName>
        <fullName evidence="4">7TM GPCR serpentine receptor class x (Srx) domain-containing protein</fullName>
    </recommendedName>
</protein>
<dbReference type="InterPro" id="IPR019422">
    <property type="entry name" value="7TM_GPCR_serpentine_rcpt_Srh"/>
</dbReference>
<reference evidence="3" key="1">
    <citation type="journal article" date="2015" name="Nat. Genet.">
        <title>The genome and transcriptome of the zoonotic hookworm Ancylostoma ceylanicum identify infection-specific gene families.</title>
        <authorList>
            <person name="Schwarz E.M."/>
            <person name="Hu Y."/>
            <person name="Antoshechkin I."/>
            <person name="Miller M.M."/>
            <person name="Sternberg P.W."/>
            <person name="Aroian R.V."/>
        </authorList>
    </citation>
    <scope>NUCLEOTIDE SEQUENCE</scope>
    <source>
        <strain evidence="3">HY135</strain>
    </source>
</reference>
<feature type="transmembrane region" description="Helical" evidence="1">
    <location>
        <begin position="12"/>
        <end position="37"/>
    </location>
</feature>
<dbReference type="Proteomes" id="UP000024635">
    <property type="component" value="Unassembled WGS sequence"/>
</dbReference>
<organism evidence="2 3">
    <name type="scientific">Ancylostoma ceylanicum</name>
    <dbReference type="NCBI Taxonomy" id="53326"/>
    <lineage>
        <taxon>Eukaryota</taxon>
        <taxon>Metazoa</taxon>
        <taxon>Ecdysozoa</taxon>
        <taxon>Nematoda</taxon>
        <taxon>Chromadorea</taxon>
        <taxon>Rhabditida</taxon>
        <taxon>Rhabditina</taxon>
        <taxon>Rhabditomorpha</taxon>
        <taxon>Strongyloidea</taxon>
        <taxon>Ancylostomatidae</taxon>
        <taxon>Ancylostomatinae</taxon>
        <taxon>Ancylostoma</taxon>
    </lineage>
</organism>
<evidence type="ECO:0000313" key="3">
    <source>
        <dbReference type="Proteomes" id="UP000024635"/>
    </source>
</evidence>
<name>A0A016SSH9_9BILA</name>
<comment type="caution">
    <text evidence="2">The sequence shown here is derived from an EMBL/GenBank/DDBJ whole genome shotgun (WGS) entry which is preliminary data.</text>
</comment>